<proteinExistence type="predicted"/>
<accession>A0ABW7PEV8</accession>
<gene>
    <name evidence="2" type="ORF">WDV06_16990</name>
</gene>
<evidence type="ECO:0000256" key="1">
    <source>
        <dbReference type="SAM" id="MobiDB-lite"/>
    </source>
</evidence>
<evidence type="ECO:0008006" key="4">
    <source>
        <dbReference type="Google" id="ProtNLM"/>
    </source>
</evidence>
<name>A0ABW7PEV8_9ACTN</name>
<dbReference type="EMBL" id="JBBDHD010000038">
    <property type="protein sequence ID" value="MFH7596774.1"/>
    <property type="molecule type" value="Genomic_DNA"/>
</dbReference>
<protein>
    <recommendedName>
        <fullName evidence="4">Transcriptional regulator</fullName>
    </recommendedName>
</protein>
<organism evidence="2 3">
    <name type="scientific">Streptomyces racemochromogenes</name>
    <dbReference type="NCBI Taxonomy" id="67353"/>
    <lineage>
        <taxon>Bacteria</taxon>
        <taxon>Bacillati</taxon>
        <taxon>Actinomycetota</taxon>
        <taxon>Actinomycetes</taxon>
        <taxon>Kitasatosporales</taxon>
        <taxon>Streptomycetaceae</taxon>
        <taxon>Streptomyces</taxon>
    </lineage>
</organism>
<reference evidence="2 3" key="1">
    <citation type="submission" date="2024-03" db="EMBL/GenBank/DDBJ databases">
        <title>Whole genome sequencing of Streptomyces racemochromogenes, to identify antimicrobial biosynthetic gene clusters.</title>
        <authorList>
            <person name="Suryawanshi P."/>
            <person name="Krishnaraj P.U."/>
            <person name="Arun Y.P."/>
            <person name="Suryawanshi M.P."/>
            <person name="Rakshit O."/>
        </authorList>
    </citation>
    <scope>NUCLEOTIDE SEQUENCE [LARGE SCALE GENOMIC DNA]</scope>
    <source>
        <strain evidence="2 3">AUDT626</strain>
    </source>
</reference>
<evidence type="ECO:0000313" key="3">
    <source>
        <dbReference type="Proteomes" id="UP001610631"/>
    </source>
</evidence>
<comment type="caution">
    <text evidence="2">The sequence shown here is derived from an EMBL/GenBank/DDBJ whole genome shotgun (WGS) entry which is preliminary data.</text>
</comment>
<dbReference type="Proteomes" id="UP001610631">
    <property type="component" value="Unassembled WGS sequence"/>
</dbReference>
<keyword evidence="3" id="KW-1185">Reference proteome</keyword>
<feature type="compositionally biased region" description="Basic and acidic residues" evidence="1">
    <location>
        <begin position="36"/>
        <end position="56"/>
    </location>
</feature>
<evidence type="ECO:0000313" key="2">
    <source>
        <dbReference type="EMBL" id="MFH7596774.1"/>
    </source>
</evidence>
<dbReference type="RefSeq" id="WP_395510588.1">
    <property type="nucleotide sequence ID" value="NZ_JBBDHD010000038.1"/>
</dbReference>
<feature type="region of interest" description="Disordered" evidence="1">
    <location>
        <begin position="1"/>
        <end position="69"/>
    </location>
</feature>
<sequence length="69" mass="7502">MSITPSLPRRKPGASGRTFDGQEPDPGAPGRALRARATEGWERFMRRGDIDTRQEAEDCPADAPRPPAA</sequence>